<reference evidence="2" key="2">
    <citation type="submission" date="2023-06" db="EMBL/GenBank/DDBJ databases">
        <authorList>
            <person name="Ma L."/>
            <person name="Liu K.-W."/>
            <person name="Li Z."/>
            <person name="Hsiao Y.-Y."/>
            <person name="Qi Y."/>
            <person name="Fu T."/>
            <person name="Tang G."/>
            <person name="Zhang D."/>
            <person name="Sun W.-H."/>
            <person name="Liu D.-K."/>
            <person name="Li Y."/>
            <person name="Chen G.-Z."/>
            <person name="Liu X.-D."/>
            <person name="Liao X.-Y."/>
            <person name="Jiang Y.-T."/>
            <person name="Yu X."/>
            <person name="Hao Y."/>
            <person name="Huang J."/>
            <person name="Zhao X.-W."/>
            <person name="Ke S."/>
            <person name="Chen Y.-Y."/>
            <person name="Wu W.-L."/>
            <person name="Hsu J.-L."/>
            <person name="Lin Y.-F."/>
            <person name="Huang M.-D."/>
            <person name="Li C.-Y."/>
            <person name="Huang L."/>
            <person name="Wang Z.-W."/>
            <person name="Zhao X."/>
            <person name="Zhong W.-Y."/>
            <person name="Peng D.-H."/>
            <person name="Ahmad S."/>
            <person name="Lan S."/>
            <person name="Zhang J.-S."/>
            <person name="Tsai W.-C."/>
            <person name="Van De Peer Y."/>
            <person name="Liu Z.-J."/>
        </authorList>
    </citation>
    <scope>NUCLEOTIDE SEQUENCE</scope>
    <source>
        <strain evidence="2">SCP</strain>
        <tissue evidence="2">Leaves</tissue>
    </source>
</reference>
<dbReference type="AlphaFoldDB" id="A0AAV9A0F4"/>
<feature type="compositionally biased region" description="Basic residues" evidence="1">
    <location>
        <begin position="29"/>
        <end position="38"/>
    </location>
</feature>
<gene>
    <name evidence="2" type="ORF">QJS04_geneDACA024847</name>
</gene>
<feature type="region of interest" description="Disordered" evidence="1">
    <location>
        <begin position="1"/>
        <end position="40"/>
    </location>
</feature>
<organism evidence="2 3">
    <name type="scientific">Acorus gramineus</name>
    <name type="common">Dwarf sweet flag</name>
    <dbReference type="NCBI Taxonomy" id="55184"/>
    <lineage>
        <taxon>Eukaryota</taxon>
        <taxon>Viridiplantae</taxon>
        <taxon>Streptophyta</taxon>
        <taxon>Embryophyta</taxon>
        <taxon>Tracheophyta</taxon>
        <taxon>Spermatophyta</taxon>
        <taxon>Magnoliopsida</taxon>
        <taxon>Liliopsida</taxon>
        <taxon>Acoraceae</taxon>
        <taxon>Acorus</taxon>
    </lineage>
</organism>
<dbReference type="Proteomes" id="UP001179952">
    <property type="component" value="Unassembled WGS sequence"/>
</dbReference>
<evidence type="ECO:0000256" key="1">
    <source>
        <dbReference type="SAM" id="MobiDB-lite"/>
    </source>
</evidence>
<keyword evidence="3" id="KW-1185">Reference proteome</keyword>
<reference evidence="2" key="1">
    <citation type="journal article" date="2023" name="Nat. Commun.">
        <title>Diploid and tetraploid genomes of Acorus and the evolution of monocots.</title>
        <authorList>
            <person name="Ma L."/>
            <person name="Liu K.W."/>
            <person name="Li Z."/>
            <person name="Hsiao Y.Y."/>
            <person name="Qi Y."/>
            <person name="Fu T."/>
            <person name="Tang G.D."/>
            <person name="Zhang D."/>
            <person name="Sun W.H."/>
            <person name="Liu D.K."/>
            <person name="Li Y."/>
            <person name="Chen G.Z."/>
            <person name="Liu X.D."/>
            <person name="Liao X.Y."/>
            <person name="Jiang Y.T."/>
            <person name="Yu X."/>
            <person name="Hao Y."/>
            <person name="Huang J."/>
            <person name="Zhao X.W."/>
            <person name="Ke S."/>
            <person name="Chen Y.Y."/>
            <person name="Wu W.L."/>
            <person name="Hsu J.L."/>
            <person name="Lin Y.F."/>
            <person name="Huang M.D."/>
            <person name="Li C.Y."/>
            <person name="Huang L."/>
            <person name="Wang Z.W."/>
            <person name="Zhao X."/>
            <person name="Zhong W.Y."/>
            <person name="Peng D.H."/>
            <person name="Ahmad S."/>
            <person name="Lan S."/>
            <person name="Zhang J.S."/>
            <person name="Tsai W.C."/>
            <person name="Van de Peer Y."/>
            <person name="Liu Z.J."/>
        </authorList>
    </citation>
    <scope>NUCLEOTIDE SEQUENCE</scope>
    <source>
        <strain evidence="2">SCP</strain>
    </source>
</reference>
<accession>A0AAV9A0F4</accession>
<comment type="caution">
    <text evidence="2">The sequence shown here is derived from an EMBL/GenBank/DDBJ whole genome shotgun (WGS) entry which is preliminary data.</text>
</comment>
<name>A0AAV9A0F4_ACOGR</name>
<evidence type="ECO:0000313" key="2">
    <source>
        <dbReference type="EMBL" id="KAK1256757.1"/>
    </source>
</evidence>
<protein>
    <submittedName>
        <fullName evidence="2">Uncharacterized protein</fullName>
    </submittedName>
</protein>
<dbReference type="EMBL" id="JAUJYN010000084">
    <property type="protein sequence ID" value="KAK1256757.1"/>
    <property type="molecule type" value="Genomic_DNA"/>
</dbReference>
<evidence type="ECO:0000313" key="3">
    <source>
        <dbReference type="Proteomes" id="UP001179952"/>
    </source>
</evidence>
<sequence>MTESSESVYAVESTQDNHKESTNGPRKVVPPRRRNHPKVVKEEGLMPIPIGQKPFRFERFWFEYPELLNLVTQAWNTPEHASPLGRNHHKLSTLCETLQQWNKSETGDLPTRIREAHQQLDYLTRTEQQQNIVVTMQNNMRPKLRD</sequence>
<proteinExistence type="predicted"/>